<feature type="signal peptide" evidence="2">
    <location>
        <begin position="1"/>
        <end position="25"/>
    </location>
</feature>
<evidence type="ECO:0000313" key="5">
    <source>
        <dbReference type="Proteomes" id="UP000683360"/>
    </source>
</evidence>
<dbReference type="InterPro" id="IPR050373">
    <property type="entry name" value="Fibrinogen_C-term_domain"/>
</dbReference>
<dbReference type="Pfam" id="PF00147">
    <property type="entry name" value="Fibrinogen_C"/>
    <property type="match status" value="1"/>
</dbReference>
<evidence type="ECO:0000256" key="2">
    <source>
        <dbReference type="SAM" id="SignalP"/>
    </source>
</evidence>
<keyword evidence="5" id="KW-1185">Reference proteome</keyword>
<sequence length="224" mass="25307">MQMSITFPKETVFIALVLFLPSVKCVDSRKVPFNVGNDKLIVLKDVTAGPFKLKSTVESTDPCAVKPAKPVDCGDIVTNCGSGIYDIYPSTTYPITVYCDMTGYNWTVIQRRVDGVVSFYRTWADYKTGFGNLADNFWLGNDYIHTIVNSRSYMIRFDLEDWYGNVGYAEYETFRIGDDSSNYTLTLDDYDGNVQVNILKAYISCFSVPLYIISIIFSSSITLR</sequence>
<dbReference type="PANTHER" id="PTHR19143">
    <property type="entry name" value="FIBRINOGEN/TENASCIN/ANGIOPOEITIN"/>
    <property type="match status" value="1"/>
</dbReference>
<dbReference type="OrthoDB" id="6275059at2759"/>
<keyword evidence="1" id="KW-0812">Transmembrane</keyword>
<name>A0A8S3UAF7_MYTED</name>
<comment type="caution">
    <text evidence="4">The sequence shown here is derived from an EMBL/GenBank/DDBJ whole genome shotgun (WGS) entry which is preliminary data.</text>
</comment>
<evidence type="ECO:0000313" key="4">
    <source>
        <dbReference type="EMBL" id="CAG2239205.1"/>
    </source>
</evidence>
<keyword evidence="1" id="KW-0472">Membrane</keyword>
<proteinExistence type="predicted"/>
<evidence type="ECO:0000259" key="3">
    <source>
        <dbReference type="PROSITE" id="PS51406"/>
    </source>
</evidence>
<keyword evidence="1" id="KW-1133">Transmembrane helix</keyword>
<dbReference type="GO" id="GO:0005615">
    <property type="term" value="C:extracellular space"/>
    <property type="evidence" value="ECO:0007669"/>
    <property type="project" value="TreeGrafter"/>
</dbReference>
<keyword evidence="2" id="KW-0732">Signal</keyword>
<organism evidence="4 5">
    <name type="scientific">Mytilus edulis</name>
    <name type="common">Blue mussel</name>
    <dbReference type="NCBI Taxonomy" id="6550"/>
    <lineage>
        <taxon>Eukaryota</taxon>
        <taxon>Metazoa</taxon>
        <taxon>Spiralia</taxon>
        <taxon>Lophotrochozoa</taxon>
        <taxon>Mollusca</taxon>
        <taxon>Bivalvia</taxon>
        <taxon>Autobranchia</taxon>
        <taxon>Pteriomorphia</taxon>
        <taxon>Mytilida</taxon>
        <taxon>Mytiloidea</taxon>
        <taxon>Mytilidae</taxon>
        <taxon>Mytilinae</taxon>
        <taxon>Mytilus</taxon>
    </lineage>
</organism>
<dbReference type="SUPFAM" id="SSF56496">
    <property type="entry name" value="Fibrinogen C-terminal domain-like"/>
    <property type="match status" value="1"/>
</dbReference>
<accession>A0A8S3UAF7</accession>
<dbReference type="InterPro" id="IPR014716">
    <property type="entry name" value="Fibrinogen_a/b/g_C_1"/>
</dbReference>
<protein>
    <submittedName>
        <fullName evidence="4">Angiopoietin-4</fullName>
    </submittedName>
</protein>
<dbReference type="Gene3D" id="3.90.215.10">
    <property type="entry name" value="Gamma Fibrinogen, chain A, domain 1"/>
    <property type="match status" value="1"/>
</dbReference>
<feature type="domain" description="Fibrinogen C-terminal" evidence="3">
    <location>
        <begin position="64"/>
        <end position="193"/>
    </location>
</feature>
<feature type="transmembrane region" description="Helical" evidence="1">
    <location>
        <begin position="201"/>
        <end position="223"/>
    </location>
</feature>
<dbReference type="PROSITE" id="PS51406">
    <property type="entry name" value="FIBRINOGEN_C_2"/>
    <property type="match status" value="1"/>
</dbReference>
<dbReference type="InterPro" id="IPR036056">
    <property type="entry name" value="Fibrinogen-like_C"/>
</dbReference>
<dbReference type="EMBL" id="CAJPWZ010002507">
    <property type="protein sequence ID" value="CAG2239205.1"/>
    <property type="molecule type" value="Genomic_DNA"/>
</dbReference>
<reference evidence="4" key="1">
    <citation type="submission" date="2021-03" db="EMBL/GenBank/DDBJ databases">
        <authorList>
            <person name="Bekaert M."/>
        </authorList>
    </citation>
    <scope>NUCLEOTIDE SEQUENCE</scope>
</reference>
<evidence type="ECO:0000256" key="1">
    <source>
        <dbReference type="SAM" id="Phobius"/>
    </source>
</evidence>
<gene>
    <name evidence="4" type="ORF">MEDL_51571</name>
</gene>
<dbReference type="Proteomes" id="UP000683360">
    <property type="component" value="Unassembled WGS sequence"/>
</dbReference>
<dbReference type="AlphaFoldDB" id="A0A8S3UAF7"/>
<dbReference type="SMART" id="SM00186">
    <property type="entry name" value="FBG"/>
    <property type="match status" value="1"/>
</dbReference>
<dbReference type="InterPro" id="IPR002181">
    <property type="entry name" value="Fibrinogen_a/b/g_C_dom"/>
</dbReference>
<feature type="chain" id="PRO_5035919433" evidence="2">
    <location>
        <begin position="26"/>
        <end position="224"/>
    </location>
</feature>